<feature type="domain" description="N-acetyltransferase" evidence="3">
    <location>
        <begin position="2"/>
        <end position="149"/>
    </location>
</feature>
<evidence type="ECO:0000256" key="2">
    <source>
        <dbReference type="ARBA" id="ARBA00023315"/>
    </source>
</evidence>
<keyword evidence="1" id="KW-0808">Transferase</keyword>
<dbReference type="AlphaFoldDB" id="A0A1T5LET9"/>
<sequence length="149" mass="17423">MITIRKSIASDIPILIDFQQKLALETEHVSLDPQILKKGLQALFDDPSKGFYNVVEESGIIIGCHMVTYEWSDWRNGMVLWLQSVYVMEAYRKKGIFKMMYDNILRIISEDDSLIGLRLYVDKTNERAMKVYQALGMNGDHYTVYEWMK</sequence>
<dbReference type="InterPro" id="IPR000182">
    <property type="entry name" value="GNAT_dom"/>
</dbReference>
<dbReference type="EMBL" id="FUZU01000002">
    <property type="protein sequence ID" value="SKC74511.1"/>
    <property type="molecule type" value="Genomic_DNA"/>
</dbReference>
<reference evidence="4 5" key="1">
    <citation type="submission" date="2017-02" db="EMBL/GenBank/DDBJ databases">
        <authorList>
            <person name="Peterson S.W."/>
        </authorList>
    </citation>
    <scope>NUCLEOTIDE SEQUENCE [LARGE SCALE GENOMIC DNA]</scope>
    <source>
        <strain evidence="4 5">DSM 25262</strain>
    </source>
</reference>
<dbReference type="PANTHER" id="PTHR10545:SF29">
    <property type="entry name" value="GH14572P-RELATED"/>
    <property type="match status" value="1"/>
</dbReference>
<dbReference type="InterPro" id="IPR016181">
    <property type="entry name" value="Acyl_CoA_acyltransferase"/>
</dbReference>
<dbReference type="OrthoDB" id="9805924at2"/>
<dbReference type="RefSeq" id="WP_079687640.1">
    <property type="nucleotide sequence ID" value="NZ_FUZU01000002.1"/>
</dbReference>
<keyword evidence="4" id="KW-0689">Ribosomal protein</keyword>
<dbReference type="STRING" id="688867.SAMN05660236_3086"/>
<accession>A0A1T5LET9</accession>
<dbReference type="CDD" id="cd04301">
    <property type="entry name" value="NAT_SF"/>
    <property type="match status" value="1"/>
</dbReference>
<proteinExistence type="predicted"/>
<evidence type="ECO:0000313" key="5">
    <source>
        <dbReference type="Proteomes" id="UP000190961"/>
    </source>
</evidence>
<dbReference type="GO" id="GO:0005840">
    <property type="term" value="C:ribosome"/>
    <property type="evidence" value="ECO:0007669"/>
    <property type="project" value="UniProtKB-KW"/>
</dbReference>
<protein>
    <submittedName>
        <fullName evidence="4">Ribosomal protein S18 acetylase RimI</fullName>
    </submittedName>
</protein>
<organism evidence="4 5">
    <name type="scientific">Ohtaekwangia koreensis</name>
    <dbReference type="NCBI Taxonomy" id="688867"/>
    <lineage>
        <taxon>Bacteria</taxon>
        <taxon>Pseudomonadati</taxon>
        <taxon>Bacteroidota</taxon>
        <taxon>Cytophagia</taxon>
        <taxon>Cytophagales</taxon>
        <taxon>Fulvivirgaceae</taxon>
        <taxon>Ohtaekwangia</taxon>
    </lineage>
</organism>
<gene>
    <name evidence="4" type="ORF">SAMN05660236_3086</name>
</gene>
<keyword evidence="4" id="KW-0687">Ribonucleoprotein</keyword>
<dbReference type="Pfam" id="PF00583">
    <property type="entry name" value="Acetyltransf_1"/>
    <property type="match status" value="1"/>
</dbReference>
<evidence type="ECO:0000313" key="4">
    <source>
        <dbReference type="EMBL" id="SKC74511.1"/>
    </source>
</evidence>
<dbReference type="Proteomes" id="UP000190961">
    <property type="component" value="Unassembled WGS sequence"/>
</dbReference>
<keyword evidence="2" id="KW-0012">Acyltransferase</keyword>
<dbReference type="SUPFAM" id="SSF55729">
    <property type="entry name" value="Acyl-CoA N-acyltransferases (Nat)"/>
    <property type="match status" value="1"/>
</dbReference>
<evidence type="ECO:0000256" key="1">
    <source>
        <dbReference type="ARBA" id="ARBA00022679"/>
    </source>
</evidence>
<name>A0A1T5LET9_9BACT</name>
<dbReference type="PROSITE" id="PS51186">
    <property type="entry name" value="GNAT"/>
    <property type="match status" value="1"/>
</dbReference>
<dbReference type="InterPro" id="IPR051016">
    <property type="entry name" value="Diverse_Substrate_AcTransf"/>
</dbReference>
<dbReference type="Gene3D" id="3.40.630.30">
    <property type="match status" value="1"/>
</dbReference>
<keyword evidence="5" id="KW-1185">Reference proteome</keyword>
<evidence type="ECO:0000259" key="3">
    <source>
        <dbReference type="PROSITE" id="PS51186"/>
    </source>
</evidence>
<dbReference type="PANTHER" id="PTHR10545">
    <property type="entry name" value="DIAMINE N-ACETYLTRANSFERASE"/>
    <property type="match status" value="1"/>
</dbReference>
<dbReference type="GO" id="GO:0008080">
    <property type="term" value="F:N-acetyltransferase activity"/>
    <property type="evidence" value="ECO:0007669"/>
    <property type="project" value="UniProtKB-ARBA"/>
</dbReference>